<accession>A0A1X7UNU7</accession>
<feature type="domain" description="B box-type" evidence="11">
    <location>
        <begin position="92"/>
        <end position="132"/>
    </location>
</feature>
<dbReference type="InParanoid" id="A0A1X7UNU7"/>
<evidence type="ECO:0000256" key="9">
    <source>
        <dbReference type="SAM" id="Coils"/>
    </source>
</evidence>
<dbReference type="InterPro" id="IPR050952">
    <property type="entry name" value="TRIM-NHL_E3_ligases"/>
</dbReference>
<dbReference type="PANTHER" id="PTHR24104:SF25">
    <property type="entry name" value="PROTEIN LIN-41"/>
    <property type="match status" value="1"/>
</dbReference>
<dbReference type="Pfam" id="PF00643">
    <property type="entry name" value="zf-B_box"/>
    <property type="match status" value="1"/>
</dbReference>
<feature type="repeat" description="NHL" evidence="8">
    <location>
        <begin position="545"/>
        <end position="588"/>
    </location>
</feature>
<dbReference type="AlphaFoldDB" id="A0A1X7UNU7"/>
<dbReference type="OrthoDB" id="342730at2759"/>
<dbReference type="InterPro" id="IPR017907">
    <property type="entry name" value="Znf_RING_CS"/>
</dbReference>
<dbReference type="PROSITE" id="PS50089">
    <property type="entry name" value="ZF_RING_2"/>
    <property type="match status" value="1"/>
</dbReference>
<dbReference type="GO" id="GO:0008270">
    <property type="term" value="F:zinc ion binding"/>
    <property type="evidence" value="ECO:0007669"/>
    <property type="project" value="UniProtKB-KW"/>
</dbReference>
<evidence type="ECO:0000256" key="5">
    <source>
        <dbReference type="ARBA" id="ARBA00022786"/>
    </source>
</evidence>
<dbReference type="PROSITE" id="PS51125">
    <property type="entry name" value="NHL"/>
    <property type="match status" value="5"/>
</dbReference>
<evidence type="ECO:0000256" key="7">
    <source>
        <dbReference type="PROSITE-ProRule" id="PRU00024"/>
    </source>
</evidence>
<dbReference type="SUPFAM" id="SSF57850">
    <property type="entry name" value="RING/U-box"/>
    <property type="match status" value="1"/>
</dbReference>
<evidence type="ECO:0008006" key="13">
    <source>
        <dbReference type="Google" id="ProtNLM"/>
    </source>
</evidence>
<evidence type="ECO:0000256" key="4">
    <source>
        <dbReference type="ARBA" id="ARBA00022771"/>
    </source>
</evidence>
<dbReference type="Pfam" id="PF01436">
    <property type="entry name" value="NHL"/>
    <property type="match status" value="3"/>
</dbReference>
<dbReference type="Pfam" id="PF13445">
    <property type="entry name" value="zf-RING_UBOX"/>
    <property type="match status" value="1"/>
</dbReference>
<evidence type="ECO:0000259" key="10">
    <source>
        <dbReference type="PROSITE" id="PS50089"/>
    </source>
</evidence>
<dbReference type="SMART" id="SM00336">
    <property type="entry name" value="BBOX"/>
    <property type="match status" value="1"/>
</dbReference>
<dbReference type="PROSITE" id="PS00518">
    <property type="entry name" value="ZF_RING_1"/>
    <property type="match status" value="1"/>
</dbReference>
<feature type="coiled-coil region" evidence="9">
    <location>
        <begin position="179"/>
        <end position="232"/>
    </location>
</feature>
<dbReference type="SUPFAM" id="SSF101898">
    <property type="entry name" value="NHL repeat"/>
    <property type="match status" value="1"/>
</dbReference>
<evidence type="ECO:0000313" key="12">
    <source>
        <dbReference type="EnsemblMetazoa" id="Aqu2.1.29443_001"/>
    </source>
</evidence>
<dbReference type="PROSITE" id="PS50119">
    <property type="entry name" value="ZF_BBOX"/>
    <property type="match status" value="1"/>
</dbReference>
<evidence type="ECO:0000256" key="6">
    <source>
        <dbReference type="ARBA" id="ARBA00022833"/>
    </source>
</evidence>
<feature type="repeat" description="NHL" evidence="8">
    <location>
        <begin position="641"/>
        <end position="681"/>
    </location>
</feature>
<dbReference type="InterPro" id="IPR003649">
    <property type="entry name" value="Bbox_C"/>
</dbReference>
<name>A0A1X7UNU7_AMPQE</name>
<dbReference type="EnsemblMetazoa" id="Aqu2.1.29443_001">
    <property type="protein sequence ID" value="Aqu2.1.29443_001"/>
    <property type="gene ID" value="Aqu2.1.29443"/>
</dbReference>
<dbReference type="CDD" id="cd05819">
    <property type="entry name" value="NHL"/>
    <property type="match status" value="1"/>
</dbReference>
<feature type="domain" description="RING-type" evidence="10">
    <location>
        <begin position="7"/>
        <end position="51"/>
    </location>
</feature>
<dbReference type="InterPro" id="IPR027370">
    <property type="entry name" value="Znf-RING_euk"/>
</dbReference>
<evidence type="ECO:0000256" key="3">
    <source>
        <dbReference type="ARBA" id="ARBA00022737"/>
    </source>
</evidence>
<dbReference type="PANTHER" id="PTHR24104">
    <property type="entry name" value="E3 UBIQUITIN-PROTEIN LIGASE NHLRC1-RELATED"/>
    <property type="match status" value="1"/>
</dbReference>
<keyword evidence="9" id="KW-0175">Coiled coil</keyword>
<keyword evidence="5" id="KW-0833">Ubl conjugation pathway</keyword>
<dbReference type="SMART" id="SM00502">
    <property type="entry name" value="BBC"/>
    <property type="match status" value="1"/>
</dbReference>
<dbReference type="SMART" id="SM00184">
    <property type="entry name" value="RING"/>
    <property type="match status" value="1"/>
</dbReference>
<organism evidence="12">
    <name type="scientific">Amphimedon queenslandica</name>
    <name type="common">Sponge</name>
    <dbReference type="NCBI Taxonomy" id="400682"/>
    <lineage>
        <taxon>Eukaryota</taxon>
        <taxon>Metazoa</taxon>
        <taxon>Porifera</taxon>
        <taxon>Demospongiae</taxon>
        <taxon>Heteroscleromorpha</taxon>
        <taxon>Haplosclerida</taxon>
        <taxon>Niphatidae</taxon>
        <taxon>Amphimedon</taxon>
    </lineage>
</organism>
<dbReference type="InterPro" id="IPR000315">
    <property type="entry name" value="Znf_B-box"/>
</dbReference>
<dbReference type="eggNOG" id="KOG2177">
    <property type="taxonomic scope" value="Eukaryota"/>
</dbReference>
<dbReference type="InterPro" id="IPR001841">
    <property type="entry name" value="Znf_RING"/>
</dbReference>
<dbReference type="Gene3D" id="3.30.160.60">
    <property type="entry name" value="Classic Zinc Finger"/>
    <property type="match status" value="1"/>
</dbReference>
<keyword evidence="1" id="KW-0597">Phosphoprotein</keyword>
<keyword evidence="3" id="KW-0677">Repeat</keyword>
<keyword evidence="2" id="KW-0479">Metal-binding</keyword>
<evidence type="ECO:0000256" key="2">
    <source>
        <dbReference type="ARBA" id="ARBA00022723"/>
    </source>
</evidence>
<evidence type="ECO:0000256" key="1">
    <source>
        <dbReference type="ARBA" id="ARBA00022553"/>
    </source>
</evidence>
<evidence type="ECO:0000259" key="11">
    <source>
        <dbReference type="PROSITE" id="PS50119"/>
    </source>
</evidence>
<evidence type="ECO:0000256" key="8">
    <source>
        <dbReference type="PROSITE-ProRule" id="PRU00504"/>
    </source>
</evidence>
<proteinExistence type="predicted"/>
<feature type="repeat" description="NHL" evidence="8">
    <location>
        <begin position="497"/>
        <end position="541"/>
    </location>
</feature>
<keyword evidence="6" id="KW-0862">Zinc</keyword>
<keyword evidence="4 7" id="KW-0863">Zinc-finger</keyword>
<dbReference type="InterPro" id="IPR013083">
    <property type="entry name" value="Znf_RING/FYVE/PHD"/>
</dbReference>
<sequence>MEEHLTCPVCLDDYTNPKILHCHHSFCQECLEGLPLEKKNETYYLSCPTCRQHTELPEKGVGAFPVAFHLNNLREMQGLLNNRSSTAPTFNPPEVTCDDHGKPLDLFCETCDTAICVTCQFGDHKRHKYELITEKYDQHCQKLRECLLPVERKKEALKKVLSALAEREGEIRERGEGVLKEIHEMVEEMMNVLHQSERKLTEQARKVIDSRLKVLSEQKESAEKSLNLVEDVTNYVEESLKTGSPQQVLKSKKQMMERMSNVTLPINLEDLYPKEKADFELSKDIKSLHHIGDILTHSSTALQQCRVKKVDCIIPTDKTLSFSLSMEAPDSSLLSVPLSSLRCSIVPVGKGDQPIPATVTTTSTDPGMYRIQCNPSTSGTHILRVQVDDVKLKATSLVICISPYIDNISPVHTINDVKGPLGVAVNDDRNVVITERDGHCVTILDKGGNKVKSLGGEGGRGNVKFSYLHCLAITQDKFILVSDSNSIQKISMDGQLIKSVGEWGSGPLQFKDPYGIAVSPKGGQVYIADVNNHRIQVLNPDLTFSHSFGSKGSANGQFQSPYDIAIDSQGIVYVTDYGNHRIQKFFPDGKFVGQFGNKRFGPGQLNGPMGITIDTAATGLVYVSEWGNHRISVFTSDGNFVNKFGSMGRNVNQFDTPYGLAFNEDGALYVCDFNNKRLVVY</sequence>
<dbReference type="InterPro" id="IPR011042">
    <property type="entry name" value="6-blade_b-propeller_TolB-like"/>
</dbReference>
<dbReference type="InterPro" id="IPR001258">
    <property type="entry name" value="NHL_repeat"/>
</dbReference>
<protein>
    <recommendedName>
        <fullName evidence="13">RING-type domain-containing protein</fullName>
    </recommendedName>
</protein>
<reference evidence="12" key="1">
    <citation type="submission" date="2017-05" db="UniProtKB">
        <authorList>
            <consortium name="EnsemblMetazoa"/>
        </authorList>
    </citation>
    <scope>IDENTIFICATION</scope>
</reference>
<dbReference type="SUPFAM" id="SSF57845">
    <property type="entry name" value="B-box zinc-binding domain"/>
    <property type="match status" value="1"/>
</dbReference>
<feature type="repeat" description="NHL" evidence="8">
    <location>
        <begin position="592"/>
        <end position="637"/>
    </location>
</feature>
<dbReference type="Gene3D" id="3.30.40.10">
    <property type="entry name" value="Zinc/RING finger domain, C3HC4 (zinc finger)"/>
    <property type="match status" value="1"/>
</dbReference>
<dbReference type="Gene3D" id="2.120.10.30">
    <property type="entry name" value="TolB, C-terminal domain"/>
    <property type="match status" value="2"/>
</dbReference>
<feature type="repeat" description="NHL" evidence="8">
    <location>
        <begin position="419"/>
        <end position="447"/>
    </location>
</feature>